<proteinExistence type="predicted"/>
<evidence type="ECO:0000313" key="2">
    <source>
        <dbReference type="EMBL" id="THD18630.1"/>
    </source>
</evidence>
<comment type="caution">
    <text evidence="2">The sequence shown here is derived from an EMBL/GenBank/DDBJ whole genome shotgun (WGS) entry which is preliminary data.</text>
</comment>
<sequence length="209" mass="23596">MDCKTDSLIKFDYNRNEYDEANPLVLPGKGVKTAREVRKVKVAKKVEVAQAKVLSKKKRKELERKIAQKAKKLTRSELWKELESCAPPISESKVSVLPLFNRTKKHVKTREDRSQGGVVKCKSWKNSTVDLMSDTSKSTDEYSTDDEITDEKTEIGNEPTEYTQMSESLSVTEPRVELDCEVVDSAVSQSKPSTEISAKSFPNTRSPTF</sequence>
<keyword evidence="2" id="KW-0347">Helicase</keyword>
<dbReference type="AlphaFoldDB" id="A0A4E0RVH5"/>
<keyword evidence="2" id="KW-0067">ATP-binding</keyword>
<keyword evidence="2" id="KW-0547">Nucleotide-binding</keyword>
<keyword evidence="3" id="KW-1185">Reference proteome</keyword>
<evidence type="ECO:0000313" key="3">
    <source>
        <dbReference type="Proteomes" id="UP000230066"/>
    </source>
</evidence>
<dbReference type="GO" id="GO:0004386">
    <property type="term" value="F:helicase activity"/>
    <property type="evidence" value="ECO:0007669"/>
    <property type="project" value="UniProtKB-KW"/>
</dbReference>
<feature type="compositionally biased region" description="Polar residues" evidence="1">
    <location>
        <begin position="160"/>
        <end position="171"/>
    </location>
</feature>
<feature type="compositionally biased region" description="Polar residues" evidence="1">
    <location>
        <begin position="186"/>
        <end position="209"/>
    </location>
</feature>
<keyword evidence="2" id="KW-0378">Hydrolase</keyword>
<feature type="region of interest" description="Disordered" evidence="1">
    <location>
        <begin position="185"/>
        <end position="209"/>
    </location>
</feature>
<accession>A0A4E0RVH5</accession>
<organism evidence="2 3">
    <name type="scientific">Fasciola hepatica</name>
    <name type="common">Liver fluke</name>
    <dbReference type="NCBI Taxonomy" id="6192"/>
    <lineage>
        <taxon>Eukaryota</taxon>
        <taxon>Metazoa</taxon>
        <taxon>Spiralia</taxon>
        <taxon>Lophotrochozoa</taxon>
        <taxon>Platyhelminthes</taxon>
        <taxon>Trematoda</taxon>
        <taxon>Digenea</taxon>
        <taxon>Plagiorchiida</taxon>
        <taxon>Echinostomata</taxon>
        <taxon>Echinostomatoidea</taxon>
        <taxon>Fasciolidae</taxon>
        <taxon>Fasciola</taxon>
    </lineage>
</organism>
<reference evidence="2" key="1">
    <citation type="submission" date="2019-03" db="EMBL/GenBank/DDBJ databases">
        <title>Improved annotation for the trematode Fasciola hepatica.</title>
        <authorList>
            <person name="Choi Y.-J."/>
            <person name="Martin J."/>
            <person name="Mitreva M."/>
        </authorList>
    </citation>
    <scope>NUCLEOTIDE SEQUENCE [LARGE SCALE GENOMIC DNA]</scope>
</reference>
<dbReference type="Proteomes" id="UP000230066">
    <property type="component" value="Unassembled WGS sequence"/>
</dbReference>
<protein>
    <submittedName>
        <fullName evidence="2">Atp-dependent RNA helicase</fullName>
    </submittedName>
</protein>
<name>A0A4E0RVH5_FASHE</name>
<evidence type="ECO:0000256" key="1">
    <source>
        <dbReference type="SAM" id="MobiDB-lite"/>
    </source>
</evidence>
<gene>
    <name evidence="2" type="ORF">D915_010625</name>
</gene>
<feature type="region of interest" description="Disordered" evidence="1">
    <location>
        <begin position="132"/>
        <end position="173"/>
    </location>
</feature>
<dbReference type="EMBL" id="JXXN02009486">
    <property type="protein sequence ID" value="THD18630.1"/>
    <property type="molecule type" value="Genomic_DNA"/>
</dbReference>